<proteinExistence type="predicted"/>
<reference evidence="2 3" key="1">
    <citation type="journal article" date="2012" name="J. Bacteriol.">
        <title>Complete genome sequence of Mycoplasma haemocanis strain Illinois.</title>
        <authorList>
            <person name="do Nascimento N.C."/>
            <person name="Guimaraes A.M."/>
            <person name="Santos A.P."/>
            <person name="Sanmiguel P.J."/>
            <person name="Messick J.B."/>
        </authorList>
    </citation>
    <scope>NUCLEOTIDE SEQUENCE [LARGE SCALE GENOMIC DNA]</scope>
    <source>
        <strain evidence="2 3">Illinois</strain>
    </source>
</reference>
<evidence type="ECO:0000256" key="1">
    <source>
        <dbReference type="SAM" id="MobiDB-lite"/>
    </source>
</evidence>
<dbReference type="AlphaFoldDB" id="H6N714"/>
<dbReference type="STRING" id="1111676.MHC_02870"/>
<dbReference type="OrthoDB" id="9829086at2"/>
<keyword evidence="3" id="KW-1185">Reference proteome</keyword>
<dbReference type="KEGG" id="mhe:MHC_02870"/>
<dbReference type="Proteomes" id="UP000009135">
    <property type="component" value="Chromosome"/>
</dbReference>
<evidence type="ECO:0000313" key="3">
    <source>
        <dbReference type="Proteomes" id="UP000009135"/>
    </source>
</evidence>
<dbReference type="EMBL" id="CP003199">
    <property type="protein sequence ID" value="AEW45436.1"/>
    <property type="molecule type" value="Genomic_DNA"/>
</dbReference>
<protein>
    <submittedName>
        <fullName evidence="2">Uncharacterized protein</fullName>
    </submittedName>
</protein>
<organism evidence="2 3">
    <name type="scientific">Mycoplasma haemocanis (strain Illinois)</name>
    <dbReference type="NCBI Taxonomy" id="1111676"/>
    <lineage>
        <taxon>Bacteria</taxon>
        <taxon>Bacillati</taxon>
        <taxon>Mycoplasmatota</taxon>
        <taxon>Mollicutes</taxon>
        <taxon>Mycoplasmataceae</taxon>
        <taxon>Mycoplasma</taxon>
    </lineage>
</organism>
<sequence length="204" mass="22482">MAFSAKLTSLILVGGVGATGVAYVGIRSLSSPKNRKETFGDKYKNALLTSNPEDSGKWGTRKSKLEKDNDSNMESSLRAVKDKKPLKEEDIKEWCSEIASSPFDSKSTKIKWFETYCVYTVKEKVGSKFITDSQSSSWTNANNTLKGKDKSSLPTSLQTIHDQLSASSADASALQKYCHSKQDDVFRGLNDGLYSEISTYCVQS</sequence>
<evidence type="ECO:0000313" key="2">
    <source>
        <dbReference type="EMBL" id="AEW45436.1"/>
    </source>
</evidence>
<feature type="region of interest" description="Disordered" evidence="1">
    <location>
        <begin position="47"/>
        <end position="77"/>
    </location>
</feature>
<name>H6N714_MYCHN</name>
<accession>H6N714</accession>
<dbReference type="HOGENOM" id="CLU_087258_0_0_14"/>
<gene>
    <name evidence="2" type="ordered locus">MHC_02870</name>
</gene>